<comment type="caution">
    <text evidence="4">The sequence shown here is derived from an EMBL/GenBank/DDBJ whole genome shotgun (WGS) entry which is preliminary data.</text>
</comment>
<proteinExistence type="predicted"/>
<dbReference type="PROSITE" id="PS50977">
    <property type="entry name" value="HTH_TETR_2"/>
    <property type="match status" value="1"/>
</dbReference>
<keyword evidence="5" id="KW-1185">Reference proteome</keyword>
<feature type="DNA-binding region" description="H-T-H motif" evidence="2">
    <location>
        <begin position="29"/>
        <end position="48"/>
    </location>
</feature>
<dbReference type="InterPro" id="IPR036271">
    <property type="entry name" value="Tet_transcr_reg_TetR-rel_C_sf"/>
</dbReference>
<dbReference type="Pfam" id="PF00440">
    <property type="entry name" value="TetR_N"/>
    <property type="match status" value="1"/>
</dbReference>
<dbReference type="Proteomes" id="UP001225034">
    <property type="component" value="Unassembled WGS sequence"/>
</dbReference>
<evidence type="ECO:0000256" key="2">
    <source>
        <dbReference type="PROSITE-ProRule" id="PRU00335"/>
    </source>
</evidence>
<dbReference type="InterPro" id="IPR009057">
    <property type="entry name" value="Homeodomain-like_sf"/>
</dbReference>
<gene>
    <name evidence="4" type="ORF">J2S05_003414</name>
</gene>
<sequence>MPPKKRINREDIISVAFQLIKSEGLESLNARNLAKRLGCSTQPVFSEFKNMEELKQEVFEQAGYYFLEYLEHATSSYNQLYSFGLAFIDFVQKERNFYQLIFMSGALNNINILDVCKANYNLVTNLAEHYSLSFRNTEKMFTQLLLYLQGIAAVLYANEEAFQTEEIKEYLKDACEAFLEIYKEK</sequence>
<evidence type="ECO:0000259" key="3">
    <source>
        <dbReference type="PROSITE" id="PS50977"/>
    </source>
</evidence>
<dbReference type="SUPFAM" id="SSF48498">
    <property type="entry name" value="Tetracyclin repressor-like, C-terminal domain"/>
    <property type="match status" value="1"/>
</dbReference>
<name>A0ABT9YN22_9BACI</name>
<evidence type="ECO:0000256" key="1">
    <source>
        <dbReference type="ARBA" id="ARBA00023125"/>
    </source>
</evidence>
<keyword evidence="1 2" id="KW-0238">DNA-binding</keyword>
<dbReference type="EMBL" id="JAUSUA010000006">
    <property type="protein sequence ID" value="MDQ0208602.1"/>
    <property type="molecule type" value="Genomic_DNA"/>
</dbReference>
<evidence type="ECO:0000313" key="4">
    <source>
        <dbReference type="EMBL" id="MDQ0208602.1"/>
    </source>
</evidence>
<protein>
    <submittedName>
        <fullName evidence="4">AcrR family transcriptional regulator</fullName>
    </submittedName>
</protein>
<evidence type="ECO:0000313" key="5">
    <source>
        <dbReference type="Proteomes" id="UP001225034"/>
    </source>
</evidence>
<organism evidence="4 5">
    <name type="scientific">Alkalicoccobacillus murimartini</name>
    <dbReference type="NCBI Taxonomy" id="171685"/>
    <lineage>
        <taxon>Bacteria</taxon>
        <taxon>Bacillati</taxon>
        <taxon>Bacillota</taxon>
        <taxon>Bacilli</taxon>
        <taxon>Bacillales</taxon>
        <taxon>Bacillaceae</taxon>
        <taxon>Alkalicoccobacillus</taxon>
    </lineage>
</organism>
<dbReference type="Gene3D" id="1.10.357.10">
    <property type="entry name" value="Tetracycline Repressor, domain 2"/>
    <property type="match status" value="1"/>
</dbReference>
<feature type="domain" description="HTH tetR-type" evidence="3">
    <location>
        <begin position="6"/>
        <end position="66"/>
    </location>
</feature>
<reference evidence="4 5" key="1">
    <citation type="submission" date="2023-07" db="EMBL/GenBank/DDBJ databases">
        <title>Genomic Encyclopedia of Type Strains, Phase IV (KMG-IV): sequencing the most valuable type-strain genomes for metagenomic binning, comparative biology and taxonomic classification.</title>
        <authorList>
            <person name="Goeker M."/>
        </authorList>
    </citation>
    <scope>NUCLEOTIDE SEQUENCE [LARGE SCALE GENOMIC DNA]</scope>
    <source>
        <strain evidence="4 5">DSM 19154</strain>
    </source>
</reference>
<dbReference type="RefSeq" id="WP_306984799.1">
    <property type="nucleotide sequence ID" value="NZ_JAUSUA010000006.1"/>
</dbReference>
<dbReference type="SUPFAM" id="SSF46689">
    <property type="entry name" value="Homeodomain-like"/>
    <property type="match status" value="1"/>
</dbReference>
<accession>A0ABT9YN22</accession>
<dbReference type="InterPro" id="IPR001647">
    <property type="entry name" value="HTH_TetR"/>
</dbReference>